<dbReference type="AlphaFoldDB" id="A0AAW8CK85"/>
<dbReference type="Proteomes" id="UP001226020">
    <property type="component" value="Unassembled WGS sequence"/>
</dbReference>
<organism evidence="1 2">
    <name type="scientific">Phocoenobacter atlanticus subsp. atlanticus</name>
    <dbReference type="NCBI Taxonomy" id="3061285"/>
    <lineage>
        <taxon>Bacteria</taxon>
        <taxon>Pseudomonadati</taxon>
        <taxon>Pseudomonadota</taxon>
        <taxon>Gammaproteobacteria</taxon>
        <taxon>Pasteurellales</taxon>
        <taxon>Pasteurellaceae</taxon>
        <taxon>Phocoenobacter</taxon>
        <taxon>Phocoenobacter atlanticus</taxon>
    </lineage>
</organism>
<accession>A0AAW8CK85</accession>
<sequence>MNKVNIDLENCYGIKKFNYEFDLGINSKSQGVYAIYAPNGYMKSSFAKTIQDFIDNKDSQDIIFPNRKCKRNITGLSNKNIFVIKPYEESYSSKQSSSLLVNEKLKKEYEDTIKGLSQKSSG</sequence>
<dbReference type="EMBL" id="JASAXT010000013">
    <property type="protein sequence ID" value="MDP8148994.1"/>
    <property type="molecule type" value="Genomic_DNA"/>
</dbReference>
<dbReference type="RefSeq" id="WP_306351891.1">
    <property type="nucleotide sequence ID" value="NZ_JASAWV010000045.1"/>
</dbReference>
<evidence type="ECO:0000313" key="2">
    <source>
        <dbReference type="Proteomes" id="UP001226020"/>
    </source>
</evidence>
<keyword evidence="2" id="KW-1185">Reference proteome</keyword>
<evidence type="ECO:0000313" key="1">
    <source>
        <dbReference type="EMBL" id="MDP8148994.1"/>
    </source>
</evidence>
<reference evidence="1 2" key="1">
    <citation type="journal article" date="2023" name="Front. Microbiol.">
        <title>Phylogeography and host specificity of Pasteurellaceae pathogenic to sea-farmed fish in the north-east Atlantic.</title>
        <authorList>
            <person name="Gulla S."/>
            <person name="Colquhoun D.J."/>
            <person name="Olsen A.B."/>
            <person name="Spilsberg B."/>
            <person name="Lagesen K."/>
            <person name="Aakesson C.P."/>
            <person name="Strom S."/>
            <person name="Manji F."/>
            <person name="Birkbeck T.H."/>
            <person name="Nilsen H.K."/>
        </authorList>
    </citation>
    <scope>NUCLEOTIDE SEQUENCE [LARGE SCALE GENOMIC DNA]</scope>
    <source>
        <strain evidence="1 2">NVIB3131</strain>
    </source>
</reference>
<protein>
    <submittedName>
        <fullName evidence="1">Uncharacterized protein</fullName>
    </submittedName>
</protein>
<comment type="caution">
    <text evidence="1">The sequence shown here is derived from an EMBL/GenBank/DDBJ whole genome shotgun (WGS) entry which is preliminary data.</text>
</comment>
<name>A0AAW8CK85_9PAST</name>
<gene>
    <name evidence="1" type="ORF">QJU57_07900</name>
</gene>
<proteinExistence type="predicted"/>